<keyword evidence="8" id="KW-0328">Glycosyltransferase</keyword>
<accession>A0A0F7SFQ9</accession>
<reference evidence="8" key="1">
    <citation type="submission" date="2014-08" db="EMBL/GenBank/DDBJ databases">
        <authorList>
            <person name="Sharma Rahul"/>
            <person name="Thines Marco"/>
        </authorList>
    </citation>
    <scope>NUCLEOTIDE SEQUENCE</scope>
</reference>
<evidence type="ECO:0000256" key="2">
    <source>
        <dbReference type="ARBA" id="ARBA00022692"/>
    </source>
</evidence>
<keyword evidence="8" id="KW-0808">Transferase</keyword>
<dbReference type="GO" id="GO:0016757">
    <property type="term" value="F:glycosyltransferase activity"/>
    <property type="evidence" value="ECO:0007669"/>
    <property type="project" value="UniProtKB-KW"/>
</dbReference>
<sequence>MTVQTPSSPTAFTNLPISPWPPRPRQSTGEDGRQASHPNETEVVGFVAAIGTTVAAVVYLLWAFLPSSVLERYGISWYPNREWAILVPAYSMVLIWATYIGYASLMLFNTPPISSSSYVSDQKGMKIPSHTTAYSAYPDHDHVMDESANLTMYDLVADDAVPEAWDVPLEIVSQVRFGSRPAFLSQPPSRSGTERKILNP</sequence>
<dbReference type="GO" id="GO:0005783">
    <property type="term" value="C:endoplasmic reticulum"/>
    <property type="evidence" value="ECO:0007669"/>
    <property type="project" value="TreeGrafter"/>
</dbReference>
<proteinExistence type="predicted"/>
<protein>
    <submittedName>
        <fullName evidence="8">N-acetylglucosaminyltransferase complex, subunit PIG-P, required for phosphatidylinositol biosynthesis</fullName>
    </submittedName>
</protein>
<organism evidence="8">
    <name type="scientific">Phaffia rhodozyma</name>
    <name type="common">Yeast</name>
    <name type="synonym">Xanthophyllomyces dendrorhous</name>
    <dbReference type="NCBI Taxonomy" id="264483"/>
    <lineage>
        <taxon>Eukaryota</taxon>
        <taxon>Fungi</taxon>
        <taxon>Dikarya</taxon>
        <taxon>Basidiomycota</taxon>
        <taxon>Agaricomycotina</taxon>
        <taxon>Tremellomycetes</taxon>
        <taxon>Cystofilobasidiales</taxon>
        <taxon>Mrakiaceae</taxon>
        <taxon>Phaffia</taxon>
    </lineage>
</organism>
<evidence type="ECO:0000256" key="4">
    <source>
        <dbReference type="ARBA" id="ARBA00023136"/>
    </source>
</evidence>
<feature type="compositionally biased region" description="Polar residues" evidence="5">
    <location>
        <begin position="1"/>
        <end position="16"/>
    </location>
</feature>
<dbReference type="AlphaFoldDB" id="A0A0F7SFQ9"/>
<feature type="region of interest" description="Disordered" evidence="5">
    <location>
        <begin position="1"/>
        <end position="38"/>
    </location>
</feature>
<dbReference type="Pfam" id="PF08510">
    <property type="entry name" value="PIG-P"/>
    <property type="match status" value="1"/>
</dbReference>
<dbReference type="PANTHER" id="PTHR46346:SF1">
    <property type="entry name" value="PHOSPHATIDYLINOSITOL N-ACETYLGLUCOSAMINYLTRANSFERASE SUBUNIT P"/>
    <property type="match status" value="1"/>
</dbReference>
<dbReference type="PANTHER" id="PTHR46346">
    <property type="entry name" value="PHOSPHATIDYLINOSITOL N-ACETYLGLUCOSAMINYLTRANSFERASE SUBUNIT P"/>
    <property type="match status" value="1"/>
</dbReference>
<dbReference type="InterPro" id="IPR052263">
    <property type="entry name" value="GPI_Anchor_Biosynth"/>
</dbReference>
<dbReference type="GO" id="GO:0016020">
    <property type="term" value="C:membrane"/>
    <property type="evidence" value="ECO:0007669"/>
    <property type="project" value="UniProtKB-SubCell"/>
</dbReference>
<keyword evidence="2 6" id="KW-0812">Transmembrane</keyword>
<feature type="domain" description="PIG-P" evidence="7">
    <location>
        <begin position="41"/>
        <end position="177"/>
    </location>
</feature>
<keyword evidence="4 6" id="KW-0472">Membrane</keyword>
<dbReference type="EMBL" id="LN483249">
    <property type="protein sequence ID" value="CDZ97676.1"/>
    <property type="molecule type" value="Genomic_DNA"/>
</dbReference>
<evidence type="ECO:0000259" key="7">
    <source>
        <dbReference type="Pfam" id="PF08510"/>
    </source>
</evidence>
<dbReference type="GO" id="GO:0006506">
    <property type="term" value="P:GPI anchor biosynthetic process"/>
    <property type="evidence" value="ECO:0007669"/>
    <property type="project" value="TreeGrafter"/>
</dbReference>
<dbReference type="InterPro" id="IPR013717">
    <property type="entry name" value="PIG-P"/>
</dbReference>
<evidence type="ECO:0000256" key="3">
    <source>
        <dbReference type="ARBA" id="ARBA00022989"/>
    </source>
</evidence>
<evidence type="ECO:0000313" key="8">
    <source>
        <dbReference type="EMBL" id="CDZ97676.1"/>
    </source>
</evidence>
<keyword evidence="3 6" id="KW-1133">Transmembrane helix</keyword>
<evidence type="ECO:0000256" key="5">
    <source>
        <dbReference type="SAM" id="MobiDB-lite"/>
    </source>
</evidence>
<name>A0A0F7SFQ9_PHARH</name>
<evidence type="ECO:0000256" key="6">
    <source>
        <dbReference type="SAM" id="Phobius"/>
    </source>
</evidence>
<evidence type="ECO:0000256" key="1">
    <source>
        <dbReference type="ARBA" id="ARBA00004141"/>
    </source>
</evidence>
<comment type="subcellular location">
    <subcellularLocation>
        <location evidence="1">Membrane</location>
        <topology evidence="1">Multi-pass membrane protein</topology>
    </subcellularLocation>
</comment>
<feature type="transmembrane region" description="Helical" evidence="6">
    <location>
        <begin position="43"/>
        <end position="65"/>
    </location>
</feature>
<feature type="transmembrane region" description="Helical" evidence="6">
    <location>
        <begin position="85"/>
        <end position="108"/>
    </location>
</feature>